<feature type="compositionally biased region" description="Pro residues" evidence="1">
    <location>
        <begin position="203"/>
        <end position="213"/>
    </location>
</feature>
<evidence type="ECO:0000313" key="2">
    <source>
        <dbReference type="EMBL" id="ORY07493.1"/>
    </source>
</evidence>
<reference evidence="2 3" key="1">
    <citation type="submission" date="2016-07" db="EMBL/GenBank/DDBJ databases">
        <title>Pervasive Adenine N6-methylation of Active Genes in Fungi.</title>
        <authorList>
            <consortium name="DOE Joint Genome Institute"/>
            <person name="Mondo S.J."/>
            <person name="Dannebaum R.O."/>
            <person name="Kuo R.C."/>
            <person name="Labutti K."/>
            <person name="Haridas S."/>
            <person name="Kuo A."/>
            <person name="Salamov A."/>
            <person name="Ahrendt S.R."/>
            <person name="Lipzen A."/>
            <person name="Sullivan W."/>
            <person name="Andreopoulos W.B."/>
            <person name="Clum A."/>
            <person name="Lindquist E."/>
            <person name="Daum C."/>
            <person name="Ramamoorthy G.K."/>
            <person name="Gryganskyi A."/>
            <person name="Culley D."/>
            <person name="Magnuson J.K."/>
            <person name="James T.Y."/>
            <person name="O'Malley M.A."/>
            <person name="Stajich J.E."/>
            <person name="Spatafora J.W."/>
            <person name="Visel A."/>
            <person name="Grigoriev I.V."/>
        </authorList>
    </citation>
    <scope>NUCLEOTIDE SEQUENCE [LARGE SCALE GENOMIC DNA]</scope>
    <source>
        <strain evidence="2 3">CBS 931.73</strain>
    </source>
</reference>
<accession>A0A1Y1ZAZ9</accession>
<feature type="region of interest" description="Disordered" evidence="1">
    <location>
        <begin position="412"/>
        <end position="444"/>
    </location>
</feature>
<feature type="region of interest" description="Disordered" evidence="1">
    <location>
        <begin position="86"/>
        <end position="116"/>
    </location>
</feature>
<keyword evidence="3" id="KW-1185">Reference proteome</keyword>
<dbReference type="PANTHER" id="PTHR37327">
    <property type="entry name" value="CHROMOSOME 1, WHOLE GENOME SHOTGUN SEQUENCE"/>
    <property type="match status" value="1"/>
</dbReference>
<dbReference type="InParanoid" id="A0A1Y1ZAZ9"/>
<comment type="caution">
    <text evidence="2">The sequence shown here is derived from an EMBL/GenBank/DDBJ whole genome shotgun (WGS) entry which is preliminary data.</text>
</comment>
<sequence>MSAPLLRAPNRTHFTTGDGARYSAYSQFPAGVQLDPSSDANSLQEKQASAEYPLSQENIQKKPLIAPDSPLSQLLPPTSARLTAMTKQPLGTNSSKNGLGENHRMRGGSFSERTLPSLERMRERKDAFGHPVLRKQLSSSTLQQDSLHSKIQPKISAIISSTENLAAQNKGASPTSQRISRSRGYSLSELSQRESLRQTFNNLPPPPFPPPGLSPNVILSPEQEKGSTENTLSKSTARPKQKPDVQTHQSAGTYRDSKVDADLDDDHLEYYLAPEKSQSTPDLQETKLQVQPACIDNEDFNGLGSLLPLRSSSLPRKVGGMSTVHRPSPLDFSKIKADIDAPLGSSQEHKVPKNLVPDSSLELPKSATFKPPTPKFPPPEAIRPSDSNSTSKETNMDADTQGTLLSSAKAAFNREPPPPLSVITYRPGATPPTSTTPVLRDRPGANGGSIQLTSMAALKAESAQKQKGALAADYLASRSSVLAPNFRRKMSLPMGLGTNNMMKSAVQNSNSSLMPKSYNNSQTALSSDPSPTGLYFTNSNRRPYKGLTLFDIVLEEPQEGASLLEGPPPRPELQPFWLMRCFERSMVNGGFISAKMYIPRSLWYQSGARLSAIEAKISACELITATLYNMVIALGQQIPTLTTVPPVTSMKETEISMMLKELESFETVLFSVQNNLAKKLSFIESIKKSQSSFLSLGNRITKSLERMTTSRDKIDDVSLYIDVLIKLFQTCQVVDRWIRQFHQMPPGELQSLVLSRLIRVSEFMNNVVCAFVMRDLTVLMAKYLKRCKEWLID</sequence>
<name>A0A1Y1ZAZ9_9FUNG</name>
<dbReference type="STRING" id="1314790.A0A1Y1ZAZ9"/>
<feature type="region of interest" description="Disordered" evidence="1">
    <location>
        <begin position="30"/>
        <end position="52"/>
    </location>
</feature>
<evidence type="ECO:0000256" key="1">
    <source>
        <dbReference type="SAM" id="MobiDB-lite"/>
    </source>
</evidence>
<feature type="region of interest" description="Disordered" evidence="1">
    <location>
        <begin position="166"/>
        <end position="261"/>
    </location>
</feature>
<feature type="compositionally biased region" description="Polar residues" evidence="1">
    <location>
        <begin position="86"/>
        <end position="97"/>
    </location>
</feature>
<dbReference type="EMBL" id="MCFE01000008">
    <property type="protein sequence ID" value="ORY07493.1"/>
    <property type="molecule type" value="Genomic_DNA"/>
</dbReference>
<feature type="compositionally biased region" description="Polar residues" evidence="1">
    <location>
        <begin position="166"/>
        <end position="185"/>
    </location>
</feature>
<feature type="compositionally biased region" description="Low complexity" evidence="1">
    <location>
        <begin position="136"/>
        <end position="146"/>
    </location>
</feature>
<dbReference type="Proteomes" id="UP000193498">
    <property type="component" value="Unassembled WGS sequence"/>
</dbReference>
<feature type="region of interest" description="Disordered" evidence="1">
    <location>
        <begin position="129"/>
        <end position="148"/>
    </location>
</feature>
<feature type="compositionally biased region" description="Pro residues" evidence="1">
    <location>
        <begin position="371"/>
        <end position="381"/>
    </location>
</feature>
<feature type="region of interest" description="Disordered" evidence="1">
    <location>
        <begin position="343"/>
        <end position="397"/>
    </location>
</feature>
<feature type="compositionally biased region" description="Polar residues" evidence="1">
    <location>
        <begin position="228"/>
        <end position="252"/>
    </location>
</feature>
<feature type="compositionally biased region" description="Polar residues" evidence="1">
    <location>
        <begin position="385"/>
        <end position="397"/>
    </location>
</feature>
<feature type="compositionally biased region" description="Polar residues" evidence="1">
    <location>
        <begin position="35"/>
        <end position="47"/>
    </location>
</feature>
<protein>
    <submittedName>
        <fullName evidence="2">Uncharacterized protein</fullName>
    </submittedName>
</protein>
<evidence type="ECO:0000313" key="3">
    <source>
        <dbReference type="Proteomes" id="UP000193498"/>
    </source>
</evidence>
<dbReference type="AlphaFoldDB" id="A0A1Y1ZAZ9"/>
<dbReference type="OrthoDB" id="2245455at2759"/>
<proteinExistence type="predicted"/>
<organism evidence="2 3">
    <name type="scientific">Basidiobolus meristosporus CBS 931.73</name>
    <dbReference type="NCBI Taxonomy" id="1314790"/>
    <lineage>
        <taxon>Eukaryota</taxon>
        <taxon>Fungi</taxon>
        <taxon>Fungi incertae sedis</taxon>
        <taxon>Zoopagomycota</taxon>
        <taxon>Entomophthoromycotina</taxon>
        <taxon>Basidiobolomycetes</taxon>
        <taxon>Basidiobolales</taxon>
        <taxon>Basidiobolaceae</taxon>
        <taxon>Basidiobolus</taxon>
    </lineage>
</organism>
<gene>
    <name evidence="2" type="ORF">K493DRAFT_403718</name>
</gene>
<dbReference type="PANTHER" id="PTHR37327:SF1">
    <property type="entry name" value="MICROTUBULE INTERACTING AND TRANSPORT DOMAIN-CONTAINING PROTEIN"/>
    <property type="match status" value="1"/>
</dbReference>